<comment type="caution">
    <text evidence="2">The sequence shown here is derived from an EMBL/GenBank/DDBJ whole genome shotgun (WGS) entry which is preliminary data.</text>
</comment>
<gene>
    <name evidence="2" type="ORF">NDU88_009770</name>
</gene>
<name>A0AAV7PY49_PLEWA</name>
<evidence type="ECO:0000313" key="3">
    <source>
        <dbReference type="Proteomes" id="UP001066276"/>
    </source>
</evidence>
<organism evidence="2 3">
    <name type="scientific">Pleurodeles waltl</name>
    <name type="common">Iberian ribbed newt</name>
    <dbReference type="NCBI Taxonomy" id="8319"/>
    <lineage>
        <taxon>Eukaryota</taxon>
        <taxon>Metazoa</taxon>
        <taxon>Chordata</taxon>
        <taxon>Craniata</taxon>
        <taxon>Vertebrata</taxon>
        <taxon>Euteleostomi</taxon>
        <taxon>Amphibia</taxon>
        <taxon>Batrachia</taxon>
        <taxon>Caudata</taxon>
        <taxon>Salamandroidea</taxon>
        <taxon>Salamandridae</taxon>
        <taxon>Pleurodelinae</taxon>
        <taxon>Pleurodeles</taxon>
    </lineage>
</organism>
<reference evidence="2" key="1">
    <citation type="journal article" date="2022" name="bioRxiv">
        <title>Sequencing and chromosome-scale assembly of the giantPleurodeles waltlgenome.</title>
        <authorList>
            <person name="Brown T."/>
            <person name="Elewa A."/>
            <person name="Iarovenko S."/>
            <person name="Subramanian E."/>
            <person name="Araus A.J."/>
            <person name="Petzold A."/>
            <person name="Susuki M."/>
            <person name="Suzuki K.-i.T."/>
            <person name="Hayashi T."/>
            <person name="Toyoda A."/>
            <person name="Oliveira C."/>
            <person name="Osipova E."/>
            <person name="Leigh N.D."/>
            <person name="Simon A."/>
            <person name="Yun M.H."/>
        </authorList>
    </citation>
    <scope>NUCLEOTIDE SEQUENCE</scope>
    <source>
        <strain evidence="2">20211129_DDA</strain>
        <tissue evidence="2">Liver</tissue>
    </source>
</reference>
<evidence type="ECO:0000256" key="1">
    <source>
        <dbReference type="SAM" id="MobiDB-lite"/>
    </source>
</evidence>
<keyword evidence="3" id="KW-1185">Reference proteome</keyword>
<feature type="compositionally biased region" description="Acidic residues" evidence="1">
    <location>
        <begin position="30"/>
        <end position="39"/>
    </location>
</feature>
<accession>A0AAV7PY49</accession>
<evidence type="ECO:0000313" key="2">
    <source>
        <dbReference type="EMBL" id="KAJ1131433.1"/>
    </source>
</evidence>
<dbReference type="EMBL" id="JANPWB010000011">
    <property type="protein sequence ID" value="KAJ1131433.1"/>
    <property type="molecule type" value="Genomic_DNA"/>
</dbReference>
<feature type="region of interest" description="Disordered" evidence="1">
    <location>
        <begin position="20"/>
        <end position="48"/>
    </location>
</feature>
<sequence length="107" mass="12028">MALCVHFGAATPARAFLARPWVGQSTDKGEEGEEEDNQETSELASRGAQCPRWSDLKARAGLRSFVDTWLPRLAPEFTRDEERACGFRTQQAPPDTGFKRLFLEQDL</sequence>
<proteinExistence type="predicted"/>
<dbReference type="Proteomes" id="UP001066276">
    <property type="component" value="Chromosome 7"/>
</dbReference>
<protein>
    <submittedName>
        <fullName evidence="2">Uncharacterized protein</fullName>
    </submittedName>
</protein>
<dbReference type="AlphaFoldDB" id="A0AAV7PY49"/>